<dbReference type="SUPFAM" id="SSF56436">
    <property type="entry name" value="C-type lectin-like"/>
    <property type="match status" value="1"/>
</dbReference>
<feature type="region of interest" description="Disordered" evidence="6">
    <location>
        <begin position="204"/>
        <end position="229"/>
    </location>
</feature>
<feature type="compositionally biased region" description="Polar residues" evidence="6">
    <location>
        <begin position="42"/>
        <end position="61"/>
    </location>
</feature>
<feature type="compositionally biased region" description="Basic and acidic residues" evidence="6">
    <location>
        <begin position="13"/>
        <end position="24"/>
    </location>
</feature>
<dbReference type="FunCoup" id="G3I4S7">
    <property type="interactions" value="247"/>
</dbReference>
<dbReference type="PANTHER" id="PTHR22799:SF1">
    <property type="entry name" value="C-TYPE LECTIN DOMAIN FAMILY 11 MEMBER A"/>
    <property type="match status" value="1"/>
</dbReference>
<evidence type="ECO:0000256" key="4">
    <source>
        <dbReference type="ARBA" id="ARBA00022734"/>
    </source>
</evidence>
<sequence length="258" mass="28214">MLKEALGLPTGVRNRDSLAGDPEGKSVWGTKEPLGEEEGEDTTTAPTSRPNPFSSPSPTSEDTITYILGRLAGLDAGLHQLHIRLHSLDTRVVQLTQGLRQLRDATRDTGDSVQALQEAQVRAEQEHGRLEGESPQHREDLGGRRQLGEAASRACAWATSASRAALAPYNWPVQLGVSDRRSEGLYLFENGQRVSFFAWHRAPSPEPGAHPSAASHPLSPDQPNGGALENCVAQASDDGSWWDHDCERRLYFVCEFPF</sequence>
<evidence type="ECO:0000256" key="5">
    <source>
        <dbReference type="ARBA" id="ARBA00023157"/>
    </source>
</evidence>
<keyword evidence="2" id="KW-0964">Secreted</keyword>
<evidence type="ECO:0000256" key="1">
    <source>
        <dbReference type="ARBA" id="ARBA00004613"/>
    </source>
</evidence>
<protein>
    <submittedName>
        <fullName evidence="8">C-type lectin domain family 11 member A</fullName>
    </submittedName>
</protein>
<proteinExistence type="predicted"/>
<dbReference type="AlphaFoldDB" id="G3I4S7"/>
<dbReference type="Gene3D" id="3.10.100.10">
    <property type="entry name" value="Mannose-Binding Protein A, subunit A"/>
    <property type="match status" value="1"/>
</dbReference>
<dbReference type="InterPro" id="IPR016186">
    <property type="entry name" value="C-type_lectin-like/link_sf"/>
</dbReference>
<dbReference type="STRING" id="10029.G3I4S7"/>
<dbReference type="PROSITE" id="PS00615">
    <property type="entry name" value="C_TYPE_LECTIN_1"/>
    <property type="match status" value="1"/>
</dbReference>
<comment type="subcellular location">
    <subcellularLocation>
        <location evidence="1">Secreted</location>
    </subcellularLocation>
</comment>
<evidence type="ECO:0000313" key="8">
    <source>
        <dbReference type="EMBL" id="EGW07328.1"/>
    </source>
</evidence>
<accession>G3I4S7</accession>
<dbReference type="InterPro" id="IPR001304">
    <property type="entry name" value="C-type_lectin-like"/>
</dbReference>
<dbReference type="InParanoid" id="G3I4S7"/>
<evidence type="ECO:0000259" key="7">
    <source>
        <dbReference type="PROSITE" id="PS50041"/>
    </source>
</evidence>
<name>G3I4S7_CRIGR</name>
<evidence type="ECO:0000313" key="9">
    <source>
        <dbReference type="Proteomes" id="UP000001075"/>
    </source>
</evidence>
<dbReference type="InterPro" id="IPR018378">
    <property type="entry name" value="C-type_lectin_CS"/>
</dbReference>
<evidence type="ECO:0000256" key="2">
    <source>
        <dbReference type="ARBA" id="ARBA00022525"/>
    </source>
</evidence>
<dbReference type="PANTHER" id="PTHR22799">
    <property type="entry name" value="TETRANECTIN-RELATED"/>
    <property type="match status" value="1"/>
</dbReference>
<dbReference type="EMBL" id="JH001265">
    <property type="protein sequence ID" value="EGW07328.1"/>
    <property type="molecule type" value="Genomic_DNA"/>
</dbReference>
<organism evidence="8 9">
    <name type="scientific">Cricetulus griseus</name>
    <name type="common">Chinese hamster</name>
    <name type="synonym">Cricetulus barabensis griseus</name>
    <dbReference type="NCBI Taxonomy" id="10029"/>
    <lineage>
        <taxon>Eukaryota</taxon>
        <taxon>Metazoa</taxon>
        <taxon>Chordata</taxon>
        <taxon>Craniata</taxon>
        <taxon>Vertebrata</taxon>
        <taxon>Euteleostomi</taxon>
        <taxon>Mammalia</taxon>
        <taxon>Eutheria</taxon>
        <taxon>Euarchontoglires</taxon>
        <taxon>Glires</taxon>
        <taxon>Rodentia</taxon>
        <taxon>Myomorpha</taxon>
        <taxon>Muroidea</taxon>
        <taxon>Cricetidae</taxon>
        <taxon>Cricetinae</taxon>
        <taxon>Cricetulus</taxon>
    </lineage>
</organism>
<evidence type="ECO:0000256" key="6">
    <source>
        <dbReference type="SAM" id="MobiDB-lite"/>
    </source>
</evidence>
<dbReference type="GO" id="GO:0030246">
    <property type="term" value="F:carbohydrate binding"/>
    <property type="evidence" value="ECO:0007669"/>
    <property type="project" value="UniProtKB-KW"/>
</dbReference>
<dbReference type="Proteomes" id="UP000001075">
    <property type="component" value="Unassembled WGS sequence"/>
</dbReference>
<dbReference type="GO" id="GO:0005615">
    <property type="term" value="C:extracellular space"/>
    <property type="evidence" value="ECO:0007669"/>
    <property type="project" value="TreeGrafter"/>
</dbReference>
<keyword evidence="4 8" id="KW-0430">Lectin</keyword>
<evidence type="ECO:0000256" key="3">
    <source>
        <dbReference type="ARBA" id="ARBA00022729"/>
    </source>
</evidence>
<reference evidence="9" key="1">
    <citation type="journal article" date="2011" name="Nat. Biotechnol.">
        <title>The genomic sequence of the Chinese hamster ovary (CHO)-K1 cell line.</title>
        <authorList>
            <person name="Xu X."/>
            <person name="Nagarajan H."/>
            <person name="Lewis N.E."/>
            <person name="Pan S."/>
            <person name="Cai Z."/>
            <person name="Liu X."/>
            <person name="Chen W."/>
            <person name="Xie M."/>
            <person name="Wang W."/>
            <person name="Hammond S."/>
            <person name="Andersen M.R."/>
            <person name="Neff N."/>
            <person name="Passarelli B."/>
            <person name="Koh W."/>
            <person name="Fan H.C."/>
            <person name="Wang J."/>
            <person name="Gui Y."/>
            <person name="Lee K.H."/>
            <person name="Betenbaugh M.J."/>
            <person name="Quake S.R."/>
            <person name="Famili I."/>
            <person name="Palsson B.O."/>
            <person name="Wang J."/>
        </authorList>
    </citation>
    <scope>NUCLEOTIDE SEQUENCE [LARGE SCALE GENOMIC DNA]</scope>
    <source>
        <strain evidence="9">CHO K1 cell line</strain>
    </source>
</reference>
<dbReference type="InterPro" id="IPR016187">
    <property type="entry name" value="CTDL_fold"/>
</dbReference>
<dbReference type="GO" id="GO:0008083">
    <property type="term" value="F:growth factor activity"/>
    <property type="evidence" value="ECO:0007669"/>
    <property type="project" value="TreeGrafter"/>
</dbReference>
<feature type="domain" description="C-type lectin" evidence="7">
    <location>
        <begin position="175"/>
        <end position="255"/>
    </location>
</feature>
<feature type="region of interest" description="Disordered" evidence="6">
    <location>
        <begin position="1"/>
        <end position="61"/>
    </location>
</feature>
<dbReference type="PROSITE" id="PS50041">
    <property type="entry name" value="C_TYPE_LECTIN_2"/>
    <property type="match status" value="1"/>
</dbReference>
<dbReference type="InterPro" id="IPR051663">
    <property type="entry name" value="CLec_Tetranectin-domain"/>
</dbReference>
<dbReference type="GO" id="GO:0001503">
    <property type="term" value="P:ossification"/>
    <property type="evidence" value="ECO:0007669"/>
    <property type="project" value="TreeGrafter"/>
</dbReference>
<keyword evidence="5" id="KW-1015">Disulfide bond</keyword>
<gene>
    <name evidence="8" type="ORF">I79_018464</name>
</gene>
<keyword evidence="3" id="KW-0732">Signal</keyword>